<evidence type="ECO:0000256" key="6">
    <source>
        <dbReference type="ARBA" id="ARBA00023136"/>
    </source>
</evidence>
<dbReference type="GO" id="GO:0017004">
    <property type="term" value="P:cytochrome complex assembly"/>
    <property type="evidence" value="ECO:0007669"/>
    <property type="project" value="UniProtKB-KW"/>
</dbReference>
<dbReference type="Pfam" id="PF01578">
    <property type="entry name" value="Cytochrom_C_asm"/>
    <property type="match status" value="1"/>
</dbReference>
<keyword evidence="5 7" id="KW-1133">Transmembrane helix</keyword>
<feature type="transmembrane region" description="Helical" evidence="7">
    <location>
        <begin position="187"/>
        <end position="214"/>
    </location>
</feature>
<dbReference type="GO" id="GO:0020037">
    <property type="term" value="F:heme binding"/>
    <property type="evidence" value="ECO:0007669"/>
    <property type="project" value="InterPro"/>
</dbReference>
<evidence type="ECO:0000256" key="5">
    <source>
        <dbReference type="ARBA" id="ARBA00022989"/>
    </source>
</evidence>
<name>A0A381SBC9_9ZZZZ</name>
<evidence type="ECO:0000313" key="9">
    <source>
        <dbReference type="EMBL" id="SVA01370.1"/>
    </source>
</evidence>
<feature type="transmembrane region" description="Helical" evidence="7">
    <location>
        <begin position="117"/>
        <end position="135"/>
    </location>
</feature>
<comment type="subcellular location">
    <subcellularLocation>
        <location evidence="1">Membrane</location>
        <topology evidence="1">Multi-pass membrane protein</topology>
    </subcellularLocation>
</comment>
<dbReference type="InterPro" id="IPR045062">
    <property type="entry name" value="Cyt_c_biogenesis_CcsA/CcmC"/>
</dbReference>
<keyword evidence="4" id="KW-0201">Cytochrome c-type biogenesis</keyword>
<dbReference type="EMBL" id="UINC01002897">
    <property type="protein sequence ID" value="SVA01370.1"/>
    <property type="molecule type" value="Genomic_DNA"/>
</dbReference>
<evidence type="ECO:0000259" key="8">
    <source>
        <dbReference type="Pfam" id="PF01578"/>
    </source>
</evidence>
<feature type="transmembrane region" description="Helical" evidence="7">
    <location>
        <begin position="54"/>
        <end position="74"/>
    </location>
</feature>
<feature type="transmembrane region" description="Helical" evidence="7">
    <location>
        <begin position="86"/>
        <end position="105"/>
    </location>
</feature>
<evidence type="ECO:0000256" key="4">
    <source>
        <dbReference type="ARBA" id="ARBA00022748"/>
    </source>
</evidence>
<organism evidence="9">
    <name type="scientific">marine metagenome</name>
    <dbReference type="NCBI Taxonomy" id="408172"/>
    <lineage>
        <taxon>unclassified sequences</taxon>
        <taxon>metagenomes</taxon>
        <taxon>ecological metagenomes</taxon>
    </lineage>
</organism>
<sequence>MSVFYALAGTLIPWLGGICAVLFAAGLYGALISAPPDYQQGDSYRIIFVHVPAAWLSMFVYLVMALAGGIGLIWRIKLAEVIARTSAPIGASYTFLALVTGSIWGKPMWGAWWVWDARLTSELVLLFLYLGFMALQSAIEDRRSAARAGAVLALVGVVNLPIIHYSVEWWNTLHQGPTVSKLDAPSIHLSMLIPLLLMALAFKFHFATALLAGTRSEILERERRTRWVAALASE</sequence>
<feature type="transmembrane region" description="Helical" evidence="7">
    <location>
        <begin position="147"/>
        <end position="167"/>
    </location>
</feature>
<evidence type="ECO:0000256" key="1">
    <source>
        <dbReference type="ARBA" id="ARBA00004141"/>
    </source>
</evidence>
<dbReference type="AlphaFoldDB" id="A0A381SBC9"/>
<feature type="domain" description="Cytochrome c assembly protein" evidence="8">
    <location>
        <begin position="18"/>
        <end position="174"/>
    </location>
</feature>
<evidence type="ECO:0000256" key="3">
    <source>
        <dbReference type="ARBA" id="ARBA00022692"/>
    </source>
</evidence>
<dbReference type="NCBIfam" id="TIGR01191">
    <property type="entry name" value="ccmC"/>
    <property type="match status" value="1"/>
</dbReference>
<protein>
    <recommendedName>
        <fullName evidence="8">Cytochrome c assembly protein domain-containing protein</fullName>
    </recommendedName>
</protein>
<dbReference type="PANTHER" id="PTHR30071">
    <property type="entry name" value="HEME EXPORTER PROTEIN C"/>
    <property type="match status" value="1"/>
</dbReference>
<dbReference type="GO" id="GO:0015232">
    <property type="term" value="F:heme transmembrane transporter activity"/>
    <property type="evidence" value="ECO:0007669"/>
    <property type="project" value="InterPro"/>
</dbReference>
<reference evidence="9" key="1">
    <citation type="submission" date="2018-05" db="EMBL/GenBank/DDBJ databases">
        <authorList>
            <person name="Lanie J.A."/>
            <person name="Ng W.-L."/>
            <person name="Kazmierczak K.M."/>
            <person name="Andrzejewski T.M."/>
            <person name="Davidsen T.M."/>
            <person name="Wayne K.J."/>
            <person name="Tettelin H."/>
            <person name="Glass J.I."/>
            <person name="Rusch D."/>
            <person name="Podicherti R."/>
            <person name="Tsui H.-C.T."/>
            <person name="Winkler M.E."/>
        </authorList>
    </citation>
    <scope>NUCLEOTIDE SEQUENCE</scope>
</reference>
<comment type="similarity">
    <text evidence="2">Belongs to the CcmC/CycZ/HelC family.</text>
</comment>
<gene>
    <name evidence="9" type="ORF">METZ01_LOCUS54224</name>
</gene>
<dbReference type="InterPro" id="IPR003557">
    <property type="entry name" value="Cyt_c_biogenesis_CcmC"/>
</dbReference>
<accession>A0A381SBC9</accession>
<evidence type="ECO:0000256" key="7">
    <source>
        <dbReference type="SAM" id="Phobius"/>
    </source>
</evidence>
<proteinExistence type="inferred from homology"/>
<dbReference type="PRINTS" id="PR01386">
    <property type="entry name" value="CCMCBIOGNSIS"/>
</dbReference>
<dbReference type="PANTHER" id="PTHR30071:SF1">
    <property type="entry name" value="CYTOCHROME B_B6 PROTEIN-RELATED"/>
    <property type="match status" value="1"/>
</dbReference>
<feature type="transmembrane region" description="Helical" evidence="7">
    <location>
        <begin position="12"/>
        <end position="34"/>
    </location>
</feature>
<dbReference type="GO" id="GO:0005886">
    <property type="term" value="C:plasma membrane"/>
    <property type="evidence" value="ECO:0007669"/>
    <property type="project" value="TreeGrafter"/>
</dbReference>
<keyword evidence="6 7" id="KW-0472">Membrane</keyword>
<evidence type="ECO:0000256" key="2">
    <source>
        <dbReference type="ARBA" id="ARBA00005840"/>
    </source>
</evidence>
<dbReference type="InterPro" id="IPR002541">
    <property type="entry name" value="Cyt_c_assembly"/>
</dbReference>
<keyword evidence="3 7" id="KW-0812">Transmembrane</keyword>